<organism evidence="2 3">
    <name type="scientific">Frigoriglobus tundricola</name>
    <dbReference type="NCBI Taxonomy" id="2774151"/>
    <lineage>
        <taxon>Bacteria</taxon>
        <taxon>Pseudomonadati</taxon>
        <taxon>Planctomycetota</taxon>
        <taxon>Planctomycetia</taxon>
        <taxon>Gemmatales</taxon>
        <taxon>Gemmataceae</taxon>
        <taxon>Frigoriglobus</taxon>
    </lineage>
</organism>
<dbReference type="EMBL" id="CP053452">
    <property type="protein sequence ID" value="QJX00662.1"/>
    <property type="molecule type" value="Genomic_DNA"/>
</dbReference>
<feature type="region of interest" description="Disordered" evidence="1">
    <location>
        <begin position="166"/>
        <end position="190"/>
    </location>
</feature>
<dbReference type="AlphaFoldDB" id="A0A6M5Z547"/>
<name>A0A6M5Z547_9BACT</name>
<feature type="region of interest" description="Disordered" evidence="1">
    <location>
        <begin position="102"/>
        <end position="132"/>
    </location>
</feature>
<evidence type="ECO:0000313" key="3">
    <source>
        <dbReference type="Proteomes" id="UP000503447"/>
    </source>
</evidence>
<dbReference type="PROSITE" id="PS51257">
    <property type="entry name" value="PROKAR_LIPOPROTEIN"/>
    <property type="match status" value="1"/>
</dbReference>
<evidence type="ECO:0000256" key="1">
    <source>
        <dbReference type="SAM" id="MobiDB-lite"/>
    </source>
</evidence>
<accession>A0A6M5Z547</accession>
<feature type="compositionally biased region" description="Polar residues" evidence="1">
    <location>
        <begin position="168"/>
        <end position="182"/>
    </location>
</feature>
<protein>
    <recommendedName>
        <fullName evidence="4">Carboxypeptidase regulatory-like domain-containing protein</fullName>
    </recommendedName>
</protein>
<gene>
    <name evidence="2" type="ORF">FTUN_8294</name>
</gene>
<dbReference type="KEGG" id="ftj:FTUN_8294"/>
<evidence type="ECO:0000313" key="2">
    <source>
        <dbReference type="EMBL" id="QJX00662.1"/>
    </source>
</evidence>
<dbReference type="Proteomes" id="UP000503447">
    <property type="component" value="Chromosome"/>
</dbReference>
<proteinExistence type="predicted"/>
<sequence>MTRDGTGRVARSAWYLALGLIFPLACGCGGGKGNVSGTVTVDGKPLPMGVIVFTPDKGSPISAEILDGKFSALGVQTGNVKVSLDLSSLKLIAEQEARKNSAGGGMAKFGKGPDAVKQKSMNPPKGTEMPAKAKEQFAQLEKTGTEAKQRSEDALLLLKQIPDKYLDPNSSGWTLQVSQGDNSFDAKVTK</sequence>
<reference evidence="3" key="1">
    <citation type="submission" date="2020-05" db="EMBL/GenBank/DDBJ databases">
        <title>Frigoriglobus tundricola gen. nov., sp. nov., a psychrotolerant cellulolytic planctomycete of the family Gemmataceae with two divergent copies of 16S rRNA gene.</title>
        <authorList>
            <person name="Kulichevskaya I.S."/>
            <person name="Ivanova A.A."/>
            <person name="Naumoff D.G."/>
            <person name="Beletsky A.V."/>
            <person name="Rijpstra W.I.C."/>
            <person name="Sinninghe Damste J.S."/>
            <person name="Mardanov A.V."/>
            <person name="Ravin N.V."/>
            <person name="Dedysh S.N."/>
        </authorList>
    </citation>
    <scope>NUCLEOTIDE SEQUENCE [LARGE SCALE GENOMIC DNA]</scope>
    <source>
        <strain evidence="3">PL17</strain>
    </source>
</reference>
<keyword evidence="3" id="KW-1185">Reference proteome</keyword>
<evidence type="ECO:0008006" key="4">
    <source>
        <dbReference type="Google" id="ProtNLM"/>
    </source>
</evidence>